<feature type="transmembrane region" description="Helical" evidence="1">
    <location>
        <begin position="55"/>
        <end position="75"/>
    </location>
</feature>
<dbReference type="PANTHER" id="PTHR36305:SF1">
    <property type="entry name" value="PHOSPHATIDYLGLYCEROPHOSPHATASE A"/>
    <property type="match status" value="1"/>
</dbReference>
<dbReference type="GO" id="GO:0006629">
    <property type="term" value="P:lipid metabolic process"/>
    <property type="evidence" value="ECO:0007669"/>
    <property type="project" value="InterPro"/>
</dbReference>
<protein>
    <submittedName>
        <fullName evidence="3">Phosphatidylglycerophosphatase A</fullName>
    </submittedName>
</protein>
<dbReference type="RefSeq" id="WP_004320232.1">
    <property type="nucleotide sequence ID" value="NZ_DAWEDY010000154.1"/>
</dbReference>
<keyword evidence="1" id="KW-0812">Transmembrane</keyword>
<feature type="domain" description="YutG/PgpA" evidence="2">
    <location>
        <begin position="19"/>
        <end position="163"/>
    </location>
</feature>
<keyword evidence="1" id="KW-1133">Transmembrane helix</keyword>
<reference evidence="3 4" key="1">
    <citation type="journal article" date="2019" name="Nat. Med.">
        <title>A library of human gut bacterial isolates paired with longitudinal multiomics data enables mechanistic microbiome research.</title>
        <authorList>
            <person name="Poyet M."/>
            <person name="Groussin M."/>
            <person name="Gibbons S.M."/>
            <person name="Avila-Pacheco J."/>
            <person name="Jiang X."/>
            <person name="Kearney S.M."/>
            <person name="Perrotta A.R."/>
            <person name="Berdy B."/>
            <person name="Zhao S."/>
            <person name="Lieberman T.D."/>
            <person name="Swanson P.K."/>
            <person name="Smith M."/>
            <person name="Roesemann S."/>
            <person name="Alexander J.E."/>
            <person name="Rich S.A."/>
            <person name="Livny J."/>
            <person name="Vlamakis H."/>
            <person name="Clish C."/>
            <person name="Bullock K."/>
            <person name="Deik A."/>
            <person name="Scott J."/>
            <person name="Pierce K.A."/>
            <person name="Xavier R.J."/>
            <person name="Alm E.J."/>
        </authorList>
    </citation>
    <scope>NUCLEOTIDE SEQUENCE [LARGE SCALE GENOMIC DNA]</scope>
    <source>
        <strain evidence="3 4">BIOML-A134</strain>
    </source>
</reference>
<organism evidence="3 4">
    <name type="scientific">Bacteroides ovatus</name>
    <dbReference type="NCBI Taxonomy" id="28116"/>
    <lineage>
        <taxon>Bacteria</taxon>
        <taxon>Pseudomonadati</taxon>
        <taxon>Bacteroidota</taxon>
        <taxon>Bacteroidia</taxon>
        <taxon>Bacteroidales</taxon>
        <taxon>Bacteroidaceae</taxon>
        <taxon>Bacteroides</taxon>
    </lineage>
</organism>
<dbReference type="InterPro" id="IPR007686">
    <property type="entry name" value="YutG/PgpA"/>
</dbReference>
<evidence type="ECO:0000313" key="3">
    <source>
        <dbReference type="EMBL" id="KAA4088389.1"/>
    </source>
</evidence>
<dbReference type="EMBL" id="VWKB01000084">
    <property type="protein sequence ID" value="KAA4088389.1"/>
    <property type="molecule type" value="Genomic_DNA"/>
</dbReference>
<evidence type="ECO:0000256" key="1">
    <source>
        <dbReference type="SAM" id="Phobius"/>
    </source>
</evidence>
<comment type="caution">
    <text evidence="3">The sequence shown here is derived from an EMBL/GenBank/DDBJ whole genome shotgun (WGS) entry which is preliminary data.</text>
</comment>
<dbReference type="AlphaFoldDB" id="A0A5M5E5H0"/>
<gene>
    <name evidence="3" type="ORF">F3D66_30860</name>
</gene>
<dbReference type="Proteomes" id="UP000473905">
    <property type="component" value="Unassembled WGS sequence"/>
</dbReference>
<dbReference type="SUPFAM" id="SSF101307">
    <property type="entry name" value="YutG-like"/>
    <property type="match status" value="1"/>
</dbReference>
<evidence type="ECO:0000313" key="4">
    <source>
        <dbReference type="Proteomes" id="UP000473905"/>
    </source>
</evidence>
<dbReference type="PIRSF" id="PIRSF006162">
    <property type="entry name" value="PgpA"/>
    <property type="match status" value="1"/>
</dbReference>
<feature type="transmembrane region" description="Helical" evidence="1">
    <location>
        <begin position="14"/>
        <end position="43"/>
    </location>
</feature>
<dbReference type="GO" id="GO:0008962">
    <property type="term" value="F:phosphatidylglycerophosphatase activity"/>
    <property type="evidence" value="ECO:0007669"/>
    <property type="project" value="InterPro"/>
</dbReference>
<evidence type="ECO:0000259" key="2">
    <source>
        <dbReference type="Pfam" id="PF04608"/>
    </source>
</evidence>
<name>A0A5M5E5H0_BACOV</name>
<keyword evidence="1" id="KW-0472">Membrane</keyword>
<dbReference type="PANTHER" id="PTHR36305">
    <property type="entry name" value="PHOSPHATIDYLGLYCEROPHOSPHATASE A"/>
    <property type="match status" value="1"/>
</dbReference>
<keyword evidence="4" id="KW-1185">Reference proteome</keyword>
<sequence>MSNNINHPLGDAPWFHVILSTGFGAGFVPIAPGTAGALVALALWWAGYKFLPVDVLFWVTLITTIAVTVVGAWTSNIMEKYWGEDPRTVVIDEFIGIWIPALVAPCGENTWLLAILGFVAFRIIDIFKPLGCRWVDQNVKGGWGVMLDDALAGFYSLIICLIVKQFL</sequence>
<dbReference type="CDD" id="cd06971">
    <property type="entry name" value="PgpA"/>
    <property type="match status" value="1"/>
</dbReference>
<feature type="transmembrane region" description="Helical" evidence="1">
    <location>
        <begin position="95"/>
        <end position="124"/>
    </location>
</feature>
<accession>A0A5M5E5H0</accession>
<proteinExistence type="predicted"/>
<dbReference type="Pfam" id="PF04608">
    <property type="entry name" value="PgpA"/>
    <property type="match status" value="1"/>
</dbReference>
<dbReference type="InterPro" id="IPR036681">
    <property type="entry name" value="PgpA-like_sf"/>
</dbReference>
<dbReference type="InterPro" id="IPR026037">
    <property type="entry name" value="PgpA"/>
</dbReference>